<dbReference type="InterPro" id="IPR007109">
    <property type="entry name" value="Brix"/>
</dbReference>
<comment type="caution">
    <text evidence="3">The sequence shown here is derived from an EMBL/GenBank/DDBJ whole genome shotgun (WGS) entry which is preliminary data.</text>
</comment>
<evidence type="ECO:0000259" key="2">
    <source>
        <dbReference type="PROSITE" id="PS50833"/>
    </source>
</evidence>
<sequence>MFRARFLLWPSSYEQRALARGGVLLPTRKIMTSYPRVRKLGEMAKKTARVLARSPLGPLRKVSRGRPGNKVSLWCVRGAQLAVVGCLPSFVMAARLGDVQVRRLAAWREEKKRKMKEKRERREQRQKEREKLGEDAPPKLEPRTIENTRVVDETVVVPDDEEVIQDEKTDEFAGYFDHRVTPKVLLLTVKKPSGKTVLLLNELNKCIPNSEFKLRWGAELKKVIPEAVERDFTDILVVNEDQKRPNGLVAIHLPSGPTAHFKLTGFKRGYDIRGHGKVTQHKPEVILNNFTTRLGHSVGRMFASWFPQVPQFTGRRVFTFTTRETSSSSDITGCFKTFDAFLCQFISFMHYFGYIFRGAEKVGLQELGPRLTLKLRSLQEGTFDSKHGEYIWVHKRKQMDTSRRKFHL</sequence>
<feature type="domain" description="Brix" evidence="2">
    <location>
        <begin position="182"/>
        <end position="384"/>
    </location>
</feature>
<name>A0AA35SV10_GEOBA</name>
<protein>
    <submittedName>
        <fullName evidence="3">Ribosome production factor 1</fullName>
    </submittedName>
</protein>
<dbReference type="SUPFAM" id="SSF52954">
    <property type="entry name" value="Class II aaRS ABD-related"/>
    <property type="match status" value="1"/>
</dbReference>
<dbReference type="GO" id="GO:0030687">
    <property type="term" value="C:preribosome, large subunit precursor"/>
    <property type="evidence" value="ECO:0007669"/>
    <property type="project" value="TreeGrafter"/>
</dbReference>
<dbReference type="GO" id="GO:0000460">
    <property type="term" value="P:maturation of 5.8S rRNA"/>
    <property type="evidence" value="ECO:0007669"/>
    <property type="project" value="TreeGrafter"/>
</dbReference>
<organism evidence="3 4">
    <name type="scientific">Geodia barretti</name>
    <name type="common">Barrett's horny sponge</name>
    <dbReference type="NCBI Taxonomy" id="519541"/>
    <lineage>
        <taxon>Eukaryota</taxon>
        <taxon>Metazoa</taxon>
        <taxon>Porifera</taxon>
        <taxon>Demospongiae</taxon>
        <taxon>Heteroscleromorpha</taxon>
        <taxon>Tetractinellida</taxon>
        <taxon>Astrophorina</taxon>
        <taxon>Geodiidae</taxon>
        <taxon>Geodia</taxon>
    </lineage>
</organism>
<dbReference type="EMBL" id="CASHTH010002806">
    <property type="protein sequence ID" value="CAI8035476.1"/>
    <property type="molecule type" value="Genomic_DNA"/>
</dbReference>
<dbReference type="AlphaFoldDB" id="A0AA35SV10"/>
<evidence type="ECO:0000313" key="3">
    <source>
        <dbReference type="EMBL" id="CAI8035476.1"/>
    </source>
</evidence>
<keyword evidence="4" id="KW-1185">Reference proteome</keyword>
<dbReference type="PROSITE" id="PS50833">
    <property type="entry name" value="BRIX"/>
    <property type="match status" value="1"/>
</dbReference>
<dbReference type="Gene3D" id="3.40.50.10480">
    <property type="entry name" value="Probable brix-domain ribosomal biogenesis protein"/>
    <property type="match status" value="1"/>
</dbReference>
<dbReference type="PANTHER" id="PTHR22734">
    <property type="entry name" value="U3 SMALL NUCLEOLAR RIBONUCLEOPROTEIN PROTEIN IMP4"/>
    <property type="match status" value="1"/>
</dbReference>
<proteinExistence type="predicted"/>
<dbReference type="InterPro" id="IPR044281">
    <property type="entry name" value="IMP4/RPF1"/>
</dbReference>
<gene>
    <name evidence="3" type="ORF">GBAR_LOCUS19908</name>
</gene>
<dbReference type="Proteomes" id="UP001174909">
    <property type="component" value="Unassembled WGS sequence"/>
</dbReference>
<evidence type="ECO:0000256" key="1">
    <source>
        <dbReference type="SAM" id="MobiDB-lite"/>
    </source>
</evidence>
<evidence type="ECO:0000313" key="4">
    <source>
        <dbReference type="Proteomes" id="UP001174909"/>
    </source>
</evidence>
<dbReference type="SMART" id="SM00879">
    <property type="entry name" value="Brix"/>
    <property type="match status" value="1"/>
</dbReference>
<dbReference type="PANTHER" id="PTHR22734:SF3">
    <property type="entry name" value="RIBOSOME PRODUCTION FACTOR 1"/>
    <property type="match status" value="1"/>
</dbReference>
<dbReference type="GO" id="GO:0005730">
    <property type="term" value="C:nucleolus"/>
    <property type="evidence" value="ECO:0007669"/>
    <property type="project" value="TreeGrafter"/>
</dbReference>
<dbReference type="GO" id="GO:0042134">
    <property type="term" value="F:rRNA primary transcript binding"/>
    <property type="evidence" value="ECO:0007669"/>
    <property type="project" value="InterPro"/>
</dbReference>
<dbReference type="GO" id="GO:0000470">
    <property type="term" value="P:maturation of LSU-rRNA"/>
    <property type="evidence" value="ECO:0007669"/>
    <property type="project" value="TreeGrafter"/>
</dbReference>
<feature type="region of interest" description="Disordered" evidence="1">
    <location>
        <begin position="111"/>
        <end position="140"/>
    </location>
</feature>
<reference evidence="3" key="1">
    <citation type="submission" date="2023-03" db="EMBL/GenBank/DDBJ databases">
        <authorList>
            <person name="Steffen K."/>
            <person name="Cardenas P."/>
        </authorList>
    </citation>
    <scope>NUCLEOTIDE SEQUENCE</scope>
</reference>
<accession>A0AA35SV10</accession>
<dbReference type="Pfam" id="PF04427">
    <property type="entry name" value="Brix"/>
    <property type="match status" value="1"/>
</dbReference>